<evidence type="ECO:0000256" key="1">
    <source>
        <dbReference type="SAM" id="MobiDB-lite"/>
    </source>
</evidence>
<reference evidence="2" key="1">
    <citation type="submission" date="2020-05" db="EMBL/GenBank/DDBJ databases">
        <title>WGS assembly of Panicum virgatum.</title>
        <authorList>
            <person name="Lovell J.T."/>
            <person name="Jenkins J."/>
            <person name="Shu S."/>
            <person name="Juenger T.E."/>
            <person name="Schmutz J."/>
        </authorList>
    </citation>
    <scope>NUCLEOTIDE SEQUENCE</scope>
    <source>
        <strain evidence="2">AP13</strain>
    </source>
</reference>
<evidence type="ECO:0000313" key="2">
    <source>
        <dbReference type="EMBL" id="KAG2605453.1"/>
    </source>
</evidence>
<proteinExistence type="predicted"/>
<dbReference type="Proteomes" id="UP000823388">
    <property type="component" value="Chromosome 4N"/>
</dbReference>
<sequence length="122" mass="13729">MNSAYNNADKGVRSERPAFNTGIWEPDDEMLAAQEEEDLDCKAPNDCGLESGVFEDDEARVYHAKVYKDLPAHHHVLRKVPICEYCGAIRFPSEGSGFCCRQGKVNIVNTPIPDELRRLFIS</sequence>
<dbReference type="AlphaFoldDB" id="A0A8T0T7Z0"/>
<gene>
    <name evidence="2" type="ORF">PVAP13_4NG075876</name>
</gene>
<protein>
    <submittedName>
        <fullName evidence="2">Uncharacterized protein</fullName>
    </submittedName>
</protein>
<comment type="caution">
    <text evidence="2">The sequence shown here is derived from an EMBL/GenBank/DDBJ whole genome shotgun (WGS) entry which is preliminary data.</text>
</comment>
<dbReference type="EMBL" id="CM029044">
    <property type="protein sequence ID" value="KAG2605453.1"/>
    <property type="molecule type" value="Genomic_DNA"/>
</dbReference>
<organism evidence="2 3">
    <name type="scientific">Panicum virgatum</name>
    <name type="common">Blackwell switchgrass</name>
    <dbReference type="NCBI Taxonomy" id="38727"/>
    <lineage>
        <taxon>Eukaryota</taxon>
        <taxon>Viridiplantae</taxon>
        <taxon>Streptophyta</taxon>
        <taxon>Embryophyta</taxon>
        <taxon>Tracheophyta</taxon>
        <taxon>Spermatophyta</taxon>
        <taxon>Magnoliopsida</taxon>
        <taxon>Liliopsida</taxon>
        <taxon>Poales</taxon>
        <taxon>Poaceae</taxon>
        <taxon>PACMAD clade</taxon>
        <taxon>Panicoideae</taxon>
        <taxon>Panicodae</taxon>
        <taxon>Paniceae</taxon>
        <taxon>Panicinae</taxon>
        <taxon>Panicum</taxon>
        <taxon>Panicum sect. Hiantes</taxon>
    </lineage>
</organism>
<name>A0A8T0T7Z0_PANVG</name>
<accession>A0A8T0T7Z0</accession>
<feature type="region of interest" description="Disordered" evidence="1">
    <location>
        <begin position="1"/>
        <end position="22"/>
    </location>
</feature>
<keyword evidence="3" id="KW-1185">Reference proteome</keyword>
<evidence type="ECO:0000313" key="3">
    <source>
        <dbReference type="Proteomes" id="UP000823388"/>
    </source>
</evidence>